<organism evidence="2 3">
    <name type="scientific">Linnemannia gamsii</name>
    <dbReference type="NCBI Taxonomy" id="64522"/>
    <lineage>
        <taxon>Eukaryota</taxon>
        <taxon>Fungi</taxon>
        <taxon>Fungi incertae sedis</taxon>
        <taxon>Mucoromycota</taxon>
        <taxon>Mortierellomycotina</taxon>
        <taxon>Mortierellomycetes</taxon>
        <taxon>Mortierellales</taxon>
        <taxon>Mortierellaceae</taxon>
        <taxon>Linnemannia</taxon>
    </lineage>
</organism>
<feature type="compositionally biased region" description="Polar residues" evidence="1">
    <location>
        <begin position="60"/>
        <end position="84"/>
    </location>
</feature>
<evidence type="ECO:0000313" key="3">
    <source>
        <dbReference type="Proteomes" id="UP001194696"/>
    </source>
</evidence>
<sequence>MAPSAIAACAVRGNSIYLYYHSTQNLPFYPLSVLSTQHPSSPSNPNPGPPTATPGPINPYTPSSLSQTNNYGQYDTTTTAASKSNDNEKVLAADPGIAPATPSNDVNGGVNGLLYHQPLFLTNSGPNLGSLGNQASSLSMVSMNTNRHDLLLAFNGVKGPVLVRMTPQDPSTGNGLDSLSGYPWTSRTIQPPVWSGGEAATQLWIAAPRGSITRPIVNDIFANGDKLGSLQLGTFDVDYGQQMVILGGGSIPISNSGNPVLVHLDSISTSPSYDMAVIGVSSSEPNLTGVYFSRDDRSFFLNKTIPDM</sequence>
<dbReference type="Proteomes" id="UP001194696">
    <property type="component" value="Unassembled WGS sequence"/>
</dbReference>
<keyword evidence="3" id="KW-1185">Reference proteome</keyword>
<evidence type="ECO:0000256" key="1">
    <source>
        <dbReference type="SAM" id="MobiDB-lite"/>
    </source>
</evidence>
<accession>A0ABQ7K1I9</accession>
<feature type="compositionally biased region" description="Pro residues" evidence="1">
    <location>
        <begin position="42"/>
        <end position="59"/>
    </location>
</feature>
<feature type="region of interest" description="Disordered" evidence="1">
    <location>
        <begin position="35"/>
        <end position="87"/>
    </location>
</feature>
<evidence type="ECO:0000313" key="2">
    <source>
        <dbReference type="EMBL" id="KAG0289564.1"/>
    </source>
</evidence>
<dbReference type="EMBL" id="JAAAIM010000341">
    <property type="protein sequence ID" value="KAG0289564.1"/>
    <property type="molecule type" value="Genomic_DNA"/>
</dbReference>
<gene>
    <name evidence="2" type="ORF">BGZ96_006921</name>
</gene>
<reference evidence="2 3" key="1">
    <citation type="journal article" date="2020" name="Fungal Divers.">
        <title>Resolving the Mortierellaceae phylogeny through synthesis of multi-gene phylogenetics and phylogenomics.</title>
        <authorList>
            <person name="Vandepol N."/>
            <person name="Liber J."/>
            <person name="Desiro A."/>
            <person name="Na H."/>
            <person name="Kennedy M."/>
            <person name="Barry K."/>
            <person name="Grigoriev I.V."/>
            <person name="Miller A.N."/>
            <person name="O'Donnell K."/>
            <person name="Stajich J.E."/>
            <person name="Bonito G."/>
        </authorList>
    </citation>
    <scope>NUCLEOTIDE SEQUENCE [LARGE SCALE GENOMIC DNA]</scope>
    <source>
        <strain evidence="2 3">AD045</strain>
    </source>
</reference>
<proteinExistence type="predicted"/>
<protein>
    <submittedName>
        <fullName evidence="2">Uncharacterized protein</fullName>
    </submittedName>
</protein>
<comment type="caution">
    <text evidence="2">The sequence shown here is derived from an EMBL/GenBank/DDBJ whole genome shotgun (WGS) entry which is preliminary data.</text>
</comment>
<name>A0ABQ7K1I9_9FUNG</name>